<dbReference type="EMBL" id="JBHLUE010000020">
    <property type="protein sequence ID" value="MFC0567288.1"/>
    <property type="molecule type" value="Genomic_DNA"/>
</dbReference>
<dbReference type="PANTHER" id="PTHR48079">
    <property type="entry name" value="PROTEIN YEEZ"/>
    <property type="match status" value="1"/>
</dbReference>
<comment type="caution">
    <text evidence="2">The sequence shown here is derived from an EMBL/GenBank/DDBJ whole genome shotgun (WGS) entry which is preliminary data.</text>
</comment>
<dbReference type="Pfam" id="PF01370">
    <property type="entry name" value="Epimerase"/>
    <property type="match status" value="1"/>
</dbReference>
<dbReference type="Proteomes" id="UP001589894">
    <property type="component" value="Unassembled WGS sequence"/>
</dbReference>
<proteinExistence type="predicted"/>
<dbReference type="PANTHER" id="PTHR48079:SF6">
    <property type="entry name" value="NAD(P)-BINDING DOMAIN-CONTAINING PROTEIN-RELATED"/>
    <property type="match status" value="1"/>
</dbReference>
<dbReference type="InterPro" id="IPR051783">
    <property type="entry name" value="NAD(P)-dependent_oxidoreduct"/>
</dbReference>
<dbReference type="Gene3D" id="3.40.50.720">
    <property type="entry name" value="NAD(P)-binding Rossmann-like Domain"/>
    <property type="match status" value="1"/>
</dbReference>
<organism evidence="2 3">
    <name type="scientific">Plantactinospora siamensis</name>
    <dbReference type="NCBI Taxonomy" id="555372"/>
    <lineage>
        <taxon>Bacteria</taxon>
        <taxon>Bacillati</taxon>
        <taxon>Actinomycetota</taxon>
        <taxon>Actinomycetes</taxon>
        <taxon>Micromonosporales</taxon>
        <taxon>Micromonosporaceae</taxon>
        <taxon>Plantactinospora</taxon>
    </lineage>
</organism>
<evidence type="ECO:0000313" key="3">
    <source>
        <dbReference type="Proteomes" id="UP001589894"/>
    </source>
</evidence>
<gene>
    <name evidence="2" type="ORF">ACFFHU_24505</name>
</gene>
<dbReference type="SUPFAM" id="SSF51735">
    <property type="entry name" value="NAD(P)-binding Rossmann-fold domains"/>
    <property type="match status" value="1"/>
</dbReference>
<evidence type="ECO:0000313" key="2">
    <source>
        <dbReference type="EMBL" id="MFC0567288.1"/>
    </source>
</evidence>
<evidence type="ECO:0000259" key="1">
    <source>
        <dbReference type="Pfam" id="PF01370"/>
    </source>
</evidence>
<dbReference type="InterPro" id="IPR001509">
    <property type="entry name" value="Epimerase_deHydtase"/>
</dbReference>
<keyword evidence="3" id="KW-1185">Reference proteome</keyword>
<reference evidence="2 3" key="1">
    <citation type="submission" date="2024-09" db="EMBL/GenBank/DDBJ databases">
        <authorList>
            <person name="Sun Q."/>
            <person name="Mori K."/>
        </authorList>
    </citation>
    <scope>NUCLEOTIDE SEQUENCE [LARGE SCALE GENOMIC DNA]</scope>
    <source>
        <strain evidence="2 3">TBRC 2205</strain>
    </source>
</reference>
<dbReference type="InterPro" id="IPR036291">
    <property type="entry name" value="NAD(P)-bd_dom_sf"/>
</dbReference>
<protein>
    <submittedName>
        <fullName evidence="2">NAD-dependent epimerase/dehydratase family protein</fullName>
    </submittedName>
</protein>
<name>A0ABV6P4U1_9ACTN</name>
<sequence length="356" mass="37864">MRIAITGATGNVGTALLRRLAAETDLEVVGLARRPPVPGAGQPYDLARWHAVDLGDPAAPDRLAGWLAGVDAVVHLAWQIQPSHDRERLRRTNVTGTAHLLAAMRAAGVHRLVYASSVGTYAPGPKDRLVDESWPHTGVRRSGYSVDKAAVEDLLDGAERDDPDLKVARLRMGLVFQRDAGAEIARYFLGPLVPVSLLRRGRIPVVPASRRLRAQCVHADDAAEAYLRALRTGATGAFNIATEPVLDGPTLADEFGGRPVPVPVSALRLLAGAAWRARLQPTEPGWVDLAAAVPLMDCGRAAEVLGWRPARDARQAVREVIAGMATGTGTASAPMRPAGAVRRRLLGGLPGHRDPA</sequence>
<dbReference type="RefSeq" id="WP_377342580.1">
    <property type="nucleotide sequence ID" value="NZ_JBHLUE010000020.1"/>
</dbReference>
<accession>A0ABV6P4U1</accession>
<feature type="domain" description="NAD-dependent epimerase/dehydratase" evidence="1">
    <location>
        <begin position="3"/>
        <end position="241"/>
    </location>
</feature>